<dbReference type="Gene3D" id="3.20.20.30">
    <property type="entry name" value="Luciferase-like domain"/>
    <property type="match status" value="1"/>
</dbReference>
<gene>
    <name evidence="3" type="ORF">Cpa01nite_16220</name>
</gene>
<keyword evidence="1" id="KW-0560">Oxidoreductase</keyword>
<dbReference type="RefSeq" id="WP_203668267.1">
    <property type="nucleotide sequence ID" value="NZ_BONO01000010.1"/>
</dbReference>
<evidence type="ECO:0000256" key="1">
    <source>
        <dbReference type="ARBA" id="ARBA00023002"/>
    </source>
</evidence>
<feature type="domain" description="Luciferase-like" evidence="2">
    <location>
        <begin position="34"/>
        <end position="235"/>
    </location>
</feature>
<sequence length="306" mass="31119">MTGTRPAAGPAAPADAPAAGADAVTLAVVATPELPTRELPAVAEAAEASGLAELWLWEDVYRQSAVAQAGAVLGATERLRVGLGVLPVPLRNAVLAAMDVATLAELFPGRLTPGIGHGVQTWMGEVGARVASPLTLLREHAAVLRPLLHGEPVSVEGRYVAVQDARLVWPPAAAPPLYVGAHGPRTLRLAGEVGDGVILQLGVSPDDTRAALGTVAEGHAARDHRGWFGACVYVGVDAALRAAGPERVAAHLRRWVDAGATTVAVVPVLPDGTPDMADAAGAAAWLGSEVRPLLAAGPGDSARGRP</sequence>
<dbReference type="SUPFAM" id="SSF51679">
    <property type="entry name" value="Bacterial luciferase-like"/>
    <property type="match status" value="1"/>
</dbReference>
<keyword evidence="4" id="KW-1185">Reference proteome</keyword>
<organism evidence="3 4">
    <name type="scientific">Cellulomonas pakistanensis</name>
    <dbReference type="NCBI Taxonomy" id="992287"/>
    <lineage>
        <taxon>Bacteria</taxon>
        <taxon>Bacillati</taxon>
        <taxon>Actinomycetota</taxon>
        <taxon>Actinomycetes</taxon>
        <taxon>Micrococcales</taxon>
        <taxon>Cellulomonadaceae</taxon>
        <taxon>Cellulomonas</taxon>
    </lineage>
</organism>
<accession>A0A919PAU7</accession>
<dbReference type="GO" id="GO:0016705">
    <property type="term" value="F:oxidoreductase activity, acting on paired donors, with incorporation or reduction of molecular oxygen"/>
    <property type="evidence" value="ECO:0007669"/>
    <property type="project" value="InterPro"/>
</dbReference>
<dbReference type="InterPro" id="IPR011251">
    <property type="entry name" value="Luciferase-like_dom"/>
</dbReference>
<protein>
    <submittedName>
        <fullName evidence="3">Oxidoreductase</fullName>
    </submittedName>
</protein>
<dbReference type="Proteomes" id="UP000642125">
    <property type="component" value="Unassembled WGS sequence"/>
</dbReference>
<dbReference type="Pfam" id="PF00296">
    <property type="entry name" value="Bac_luciferase"/>
    <property type="match status" value="1"/>
</dbReference>
<dbReference type="InterPro" id="IPR050564">
    <property type="entry name" value="F420-G6PD/mer"/>
</dbReference>
<dbReference type="PANTHER" id="PTHR43244:SF1">
    <property type="entry name" value="5,10-METHYLENETETRAHYDROMETHANOPTERIN REDUCTASE"/>
    <property type="match status" value="1"/>
</dbReference>
<evidence type="ECO:0000313" key="4">
    <source>
        <dbReference type="Proteomes" id="UP000642125"/>
    </source>
</evidence>
<comment type="caution">
    <text evidence="3">The sequence shown here is derived from an EMBL/GenBank/DDBJ whole genome shotgun (WGS) entry which is preliminary data.</text>
</comment>
<proteinExistence type="predicted"/>
<name>A0A919PAU7_9CELL</name>
<evidence type="ECO:0000313" key="3">
    <source>
        <dbReference type="EMBL" id="GIG36241.1"/>
    </source>
</evidence>
<evidence type="ECO:0000259" key="2">
    <source>
        <dbReference type="Pfam" id="PF00296"/>
    </source>
</evidence>
<dbReference type="EMBL" id="BONO01000010">
    <property type="protein sequence ID" value="GIG36241.1"/>
    <property type="molecule type" value="Genomic_DNA"/>
</dbReference>
<reference evidence="3" key="1">
    <citation type="submission" date="2021-01" db="EMBL/GenBank/DDBJ databases">
        <title>Whole genome shotgun sequence of Cellulomonas pakistanensis NBRC 110800.</title>
        <authorList>
            <person name="Komaki H."/>
            <person name="Tamura T."/>
        </authorList>
    </citation>
    <scope>NUCLEOTIDE SEQUENCE</scope>
    <source>
        <strain evidence="3">NBRC 110800</strain>
    </source>
</reference>
<dbReference type="CDD" id="cd01097">
    <property type="entry name" value="Tetrahydromethanopterin_reductase"/>
    <property type="match status" value="1"/>
</dbReference>
<dbReference type="AlphaFoldDB" id="A0A919PAU7"/>
<dbReference type="InterPro" id="IPR036661">
    <property type="entry name" value="Luciferase-like_sf"/>
</dbReference>
<dbReference type="PANTHER" id="PTHR43244">
    <property type="match status" value="1"/>
</dbReference>